<reference evidence="2" key="2">
    <citation type="submission" date="2015-06" db="UniProtKB">
        <authorList>
            <consortium name="EnsemblPlants"/>
        </authorList>
    </citation>
    <scope>IDENTIFICATION</scope>
</reference>
<feature type="region of interest" description="Disordered" evidence="1">
    <location>
        <begin position="1"/>
        <end position="52"/>
    </location>
</feature>
<name>A0A0E0R675_ORYRU</name>
<protein>
    <submittedName>
        <fullName evidence="2">Uncharacterized protein</fullName>
    </submittedName>
</protein>
<evidence type="ECO:0000256" key="1">
    <source>
        <dbReference type="SAM" id="MobiDB-lite"/>
    </source>
</evidence>
<dbReference type="AlphaFoldDB" id="A0A0E0R675"/>
<dbReference type="HOGENOM" id="CLU_1621681_0_0_1"/>
<feature type="region of interest" description="Disordered" evidence="1">
    <location>
        <begin position="109"/>
        <end position="140"/>
    </location>
</feature>
<accession>A0A0E0R675</accession>
<sequence length="164" mass="17405">MASRRNAASRWGGGKEAEDADGGERAGVRQQVLEFQQHPALIQGSSSSRGVPSHVVDEAADVATAARLSTRFAPQPLEWKVREDGVLTGVRSRARLAWRGVTDATAMTRAHGRRQSGGSGVTRRSKSSSGGSGGCALPRWDPQVPSTVVASCLCAYPKIQHETQ</sequence>
<proteinExistence type="predicted"/>
<evidence type="ECO:0000313" key="3">
    <source>
        <dbReference type="Proteomes" id="UP000008022"/>
    </source>
</evidence>
<organism evidence="2 3">
    <name type="scientific">Oryza rufipogon</name>
    <name type="common">Brownbeard rice</name>
    <name type="synonym">Asian wild rice</name>
    <dbReference type="NCBI Taxonomy" id="4529"/>
    <lineage>
        <taxon>Eukaryota</taxon>
        <taxon>Viridiplantae</taxon>
        <taxon>Streptophyta</taxon>
        <taxon>Embryophyta</taxon>
        <taxon>Tracheophyta</taxon>
        <taxon>Spermatophyta</taxon>
        <taxon>Magnoliopsida</taxon>
        <taxon>Liliopsida</taxon>
        <taxon>Poales</taxon>
        <taxon>Poaceae</taxon>
        <taxon>BOP clade</taxon>
        <taxon>Oryzoideae</taxon>
        <taxon>Oryzeae</taxon>
        <taxon>Oryzinae</taxon>
        <taxon>Oryza</taxon>
    </lineage>
</organism>
<dbReference type="Gramene" id="ORUFI11G08100.1">
    <property type="protein sequence ID" value="ORUFI11G08100.1"/>
    <property type="gene ID" value="ORUFI11G08100"/>
</dbReference>
<reference evidence="3" key="1">
    <citation type="submission" date="2013-06" db="EMBL/GenBank/DDBJ databases">
        <authorList>
            <person name="Zhao Q."/>
        </authorList>
    </citation>
    <scope>NUCLEOTIDE SEQUENCE</scope>
    <source>
        <strain evidence="3">cv. W1943</strain>
    </source>
</reference>
<dbReference type="EnsemblPlants" id="ORUFI11G08100.1">
    <property type="protein sequence ID" value="ORUFI11G08100.1"/>
    <property type="gene ID" value="ORUFI11G08100"/>
</dbReference>
<dbReference type="Proteomes" id="UP000008022">
    <property type="component" value="Unassembled WGS sequence"/>
</dbReference>
<keyword evidence="3" id="KW-1185">Reference proteome</keyword>
<feature type="compositionally biased region" description="Basic and acidic residues" evidence="1">
    <location>
        <begin position="13"/>
        <end position="27"/>
    </location>
</feature>
<evidence type="ECO:0000313" key="2">
    <source>
        <dbReference type="EnsemblPlants" id="ORUFI11G08100.1"/>
    </source>
</evidence>